<dbReference type="Proteomes" id="UP000749311">
    <property type="component" value="Unassembled WGS sequence"/>
</dbReference>
<dbReference type="Pfam" id="PF04977">
    <property type="entry name" value="DivIC"/>
    <property type="match status" value="1"/>
</dbReference>
<accession>A0ABX0SIW4</accession>
<protein>
    <submittedName>
        <fullName evidence="4">Cell division protein FtsB</fullName>
    </submittedName>
</protein>
<keyword evidence="1" id="KW-0175">Coiled coil</keyword>
<feature type="transmembrane region" description="Helical" evidence="3">
    <location>
        <begin position="73"/>
        <end position="95"/>
    </location>
</feature>
<dbReference type="GO" id="GO:0051301">
    <property type="term" value="P:cell division"/>
    <property type="evidence" value="ECO:0007669"/>
    <property type="project" value="UniProtKB-KW"/>
</dbReference>
<keyword evidence="3" id="KW-1133">Transmembrane helix</keyword>
<evidence type="ECO:0000256" key="1">
    <source>
        <dbReference type="SAM" id="Coils"/>
    </source>
</evidence>
<keyword evidence="5" id="KW-1185">Reference proteome</keyword>
<evidence type="ECO:0000313" key="4">
    <source>
        <dbReference type="EMBL" id="NIH57854.1"/>
    </source>
</evidence>
<reference evidence="4 5" key="1">
    <citation type="submission" date="2020-02" db="EMBL/GenBank/DDBJ databases">
        <title>Sequencing the genomes of 1000 actinobacteria strains.</title>
        <authorList>
            <person name="Klenk H.-P."/>
        </authorList>
    </citation>
    <scope>NUCLEOTIDE SEQUENCE [LARGE SCALE GENOMIC DNA]</scope>
    <source>
        <strain evidence="4 5">DSM 19609</strain>
    </source>
</reference>
<organism evidence="4 5">
    <name type="scientific">Brooklawnia cerclae</name>
    <dbReference type="NCBI Taxonomy" id="349934"/>
    <lineage>
        <taxon>Bacteria</taxon>
        <taxon>Bacillati</taxon>
        <taxon>Actinomycetota</taxon>
        <taxon>Actinomycetes</taxon>
        <taxon>Propionibacteriales</taxon>
        <taxon>Propionibacteriaceae</taxon>
        <taxon>Brooklawnia</taxon>
    </lineage>
</organism>
<dbReference type="EMBL" id="JAAMOZ010000001">
    <property type="protein sequence ID" value="NIH57854.1"/>
    <property type="molecule type" value="Genomic_DNA"/>
</dbReference>
<keyword evidence="3" id="KW-0472">Membrane</keyword>
<feature type="coiled-coil region" evidence="1">
    <location>
        <begin position="94"/>
        <end position="121"/>
    </location>
</feature>
<keyword evidence="4" id="KW-0131">Cell cycle</keyword>
<keyword evidence="3" id="KW-0812">Transmembrane</keyword>
<comment type="caution">
    <text evidence="4">The sequence shown here is derived from an EMBL/GenBank/DDBJ whole genome shotgun (WGS) entry which is preliminary data.</text>
</comment>
<dbReference type="RefSeq" id="WP_167168256.1">
    <property type="nucleotide sequence ID" value="NZ_BAAAOO010000007.1"/>
</dbReference>
<proteinExistence type="predicted"/>
<feature type="compositionally biased region" description="Low complexity" evidence="2">
    <location>
        <begin position="209"/>
        <end position="219"/>
    </location>
</feature>
<feature type="compositionally biased region" description="Acidic residues" evidence="2">
    <location>
        <begin position="220"/>
        <end position="229"/>
    </location>
</feature>
<sequence>MAARDSSHGGRRASRPGARGTDTPSARTASRPAGRAGQSRTKGAAKLTAGQAPDPGGSTIAPLRRGLRFTQRALILLVVMVLLLVSYATTLRVYFDQQHRIAEARQQIAEHEQSITSLEEEIQRWNDPEYVKIQARERLGWVLPGETGFRVVGADGEPYAGGQEIGSGQLPEGEHAATWWETMWASVRTADDPTADEEADEQANQPVGPDTAASASSDASPDDSSTEGP</sequence>
<dbReference type="InterPro" id="IPR007060">
    <property type="entry name" value="FtsL/DivIC"/>
</dbReference>
<evidence type="ECO:0000256" key="3">
    <source>
        <dbReference type="SAM" id="Phobius"/>
    </source>
</evidence>
<feature type="region of interest" description="Disordered" evidence="2">
    <location>
        <begin position="185"/>
        <end position="229"/>
    </location>
</feature>
<evidence type="ECO:0000313" key="5">
    <source>
        <dbReference type="Proteomes" id="UP000749311"/>
    </source>
</evidence>
<feature type="region of interest" description="Disordered" evidence="2">
    <location>
        <begin position="1"/>
        <end position="62"/>
    </location>
</feature>
<evidence type="ECO:0000256" key="2">
    <source>
        <dbReference type="SAM" id="MobiDB-lite"/>
    </source>
</evidence>
<keyword evidence="4" id="KW-0132">Cell division</keyword>
<name>A0ABX0SIW4_9ACTN</name>
<gene>
    <name evidence="4" type="ORF">FB473_002499</name>
</gene>